<dbReference type="OrthoDB" id="67700at2759"/>
<evidence type="ECO:0000259" key="3">
    <source>
        <dbReference type="PROSITE" id="PS50004"/>
    </source>
</evidence>
<evidence type="ECO:0000256" key="2">
    <source>
        <dbReference type="SAM" id="Phobius"/>
    </source>
</evidence>
<feature type="transmembrane region" description="Helical" evidence="2">
    <location>
        <begin position="20"/>
        <end position="44"/>
    </location>
</feature>
<dbReference type="GO" id="GO:0031045">
    <property type="term" value="C:dense core granule"/>
    <property type="evidence" value="ECO:0007669"/>
    <property type="project" value="TreeGrafter"/>
</dbReference>
<dbReference type="PRINTS" id="PR00360">
    <property type="entry name" value="C2DOMAIN"/>
</dbReference>
<evidence type="ECO:0000256" key="1">
    <source>
        <dbReference type="SAM" id="MobiDB-lite"/>
    </source>
</evidence>
<feature type="domain" description="C2" evidence="3">
    <location>
        <begin position="344"/>
        <end position="469"/>
    </location>
</feature>
<reference evidence="4" key="1">
    <citation type="journal article" date="2014" name="BMC Genomics">
        <title>Characterizing the developmental transcriptome of the oriental fruit fly, Bactrocera dorsalis (Diptera: Tephritidae) through comparative genomic analysis with Drosophila melanogaster utilizing modENCODE datasets.</title>
        <authorList>
            <person name="Geib S.M."/>
            <person name="Calla B."/>
            <person name="Hall B."/>
            <person name="Hou S."/>
            <person name="Manoukis N.C."/>
        </authorList>
    </citation>
    <scope>NUCLEOTIDE SEQUENCE</scope>
    <source>
        <strain evidence="4">Punador</strain>
    </source>
</reference>
<dbReference type="InterPro" id="IPR000008">
    <property type="entry name" value="C2_dom"/>
</dbReference>
<feature type="compositionally biased region" description="Polar residues" evidence="1">
    <location>
        <begin position="102"/>
        <end position="111"/>
    </location>
</feature>
<dbReference type="GO" id="GO:0005509">
    <property type="term" value="F:calcium ion binding"/>
    <property type="evidence" value="ECO:0007669"/>
    <property type="project" value="TreeGrafter"/>
</dbReference>
<organism evidence="4">
    <name type="scientific">Bactrocera dorsalis</name>
    <name type="common">Oriental fruit fly</name>
    <name type="synonym">Dacus dorsalis</name>
    <dbReference type="NCBI Taxonomy" id="27457"/>
    <lineage>
        <taxon>Eukaryota</taxon>
        <taxon>Metazoa</taxon>
        <taxon>Ecdysozoa</taxon>
        <taxon>Arthropoda</taxon>
        <taxon>Hexapoda</taxon>
        <taxon>Insecta</taxon>
        <taxon>Pterygota</taxon>
        <taxon>Neoptera</taxon>
        <taxon>Endopterygota</taxon>
        <taxon>Diptera</taxon>
        <taxon>Brachycera</taxon>
        <taxon>Muscomorpha</taxon>
        <taxon>Tephritoidea</taxon>
        <taxon>Tephritidae</taxon>
        <taxon>Bactrocera</taxon>
        <taxon>Bactrocera</taxon>
    </lineage>
</organism>
<keyword evidence="2" id="KW-1133">Transmembrane helix</keyword>
<dbReference type="InterPro" id="IPR035892">
    <property type="entry name" value="C2_domain_sf"/>
</dbReference>
<dbReference type="SUPFAM" id="SSF49562">
    <property type="entry name" value="C2 domain (Calcium/lipid-binding domain, CaLB)"/>
    <property type="match status" value="2"/>
</dbReference>
<keyword evidence="2" id="KW-0812">Transmembrane</keyword>
<dbReference type="GO" id="GO:0001786">
    <property type="term" value="F:phosphatidylserine binding"/>
    <property type="evidence" value="ECO:0007669"/>
    <property type="project" value="TreeGrafter"/>
</dbReference>
<dbReference type="GO" id="GO:0030276">
    <property type="term" value="F:clathrin binding"/>
    <property type="evidence" value="ECO:0007669"/>
    <property type="project" value="TreeGrafter"/>
</dbReference>
<dbReference type="EMBL" id="GAKP01005037">
    <property type="protein sequence ID" value="JAC53915.1"/>
    <property type="molecule type" value="Transcribed_RNA"/>
</dbReference>
<dbReference type="GO" id="GO:0000149">
    <property type="term" value="F:SNARE binding"/>
    <property type="evidence" value="ECO:0007669"/>
    <property type="project" value="TreeGrafter"/>
</dbReference>
<proteinExistence type="predicted"/>
<evidence type="ECO:0000313" key="4">
    <source>
        <dbReference type="EMBL" id="JAC53915.1"/>
    </source>
</evidence>
<dbReference type="GO" id="GO:0048488">
    <property type="term" value="P:synaptic vesicle endocytosis"/>
    <property type="evidence" value="ECO:0007669"/>
    <property type="project" value="TreeGrafter"/>
</dbReference>
<dbReference type="PANTHER" id="PTHR10024:SF373">
    <property type="entry name" value="MIP05618P"/>
    <property type="match status" value="1"/>
</dbReference>
<dbReference type="SMART" id="SM00239">
    <property type="entry name" value="C2"/>
    <property type="match status" value="2"/>
</dbReference>
<dbReference type="FunFam" id="2.60.40.150:FF:000211">
    <property type="entry name" value="synaptotagmin-5 isoform X1"/>
    <property type="match status" value="1"/>
</dbReference>
<dbReference type="Gene3D" id="2.60.40.150">
    <property type="entry name" value="C2 domain"/>
    <property type="match status" value="2"/>
</dbReference>
<dbReference type="CDD" id="cd00276">
    <property type="entry name" value="C2B_Synaptotagmin"/>
    <property type="match status" value="1"/>
</dbReference>
<name>A0A034WIE8_BACDO</name>
<dbReference type="GO" id="GO:0048791">
    <property type="term" value="P:calcium ion-regulated exocytosis of neurotransmitter"/>
    <property type="evidence" value="ECO:0007669"/>
    <property type="project" value="TreeGrafter"/>
</dbReference>
<dbReference type="GO" id="GO:0005544">
    <property type="term" value="F:calcium-dependent phospholipid binding"/>
    <property type="evidence" value="ECO:0007669"/>
    <property type="project" value="TreeGrafter"/>
</dbReference>
<dbReference type="GO" id="GO:0005886">
    <property type="term" value="C:plasma membrane"/>
    <property type="evidence" value="ECO:0007669"/>
    <property type="project" value="TreeGrafter"/>
</dbReference>
<protein>
    <submittedName>
        <fullName evidence="4">Synaptotagmin-9</fullName>
    </submittedName>
</protein>
<dbReference type="AlphaFoldDB" id="A0A034WIE8"/>
<feature type="region of interest" description="Disordered" evidence="1">
    <location>
        <begin position="100"/>
        <end position="167"/>
    </location>
</feature>
<dbReference type="GO" id="GO:0030672">
    <property type="term" value="C:synaptic vesicle membrane"/>
    <property type="evidence" value="ECO:0007669"/>
    <property type="project" value="TreeGrafter"/>
</dbReference>
<dbReference type="GO" id="GO:0030424">
    <property type="term" value="C:axon"/>
    <property type="evidence" value="ECO:0007669"/>
    <property type="project" value="TreeGrafter"/>
</dbReference>
<dbReference type="PROSITE" id="PS50004">
    <property type="entry name" value="C2"/>
    <property type="match status" value="2"/>
</dbReference>
<feature type="domain" description="C2" evidence="3">
    <location>
        <begin position="212"/>
        <end position="331"/>
    </location>
</feature>
<keyword evidence="2" id="KW-0472">Membrane</keyword>
<dbReference type="Pfam" id="PF00168">
    <property type="entry name" value="C2"/>
    <property type="match status" value="2"/>
</dbReference>
<feature type="compositionally biased region" description="Low complexity" evidence="1">
    <location>
        <begin position="141"/>
        <end position="158"/>
    </location>
</feature>
<sequence>MPALSNGRNMDIVIREEDVSVAQVGIYASISFLVVTVVGALFYVSCSKKYRLNWFEKNLLESAAETQDTEQCTDPLVAGTAAFNADNISECSRSRSICKGNISPTSINTDDPTFWVPPPRKTVQQQVSTSAEESPPPTPTSPTGSLKSNTLSMSSTSSVPITRSDKHVVLGMNPSRPKVASMSAKLDHTKIDMSLYRNNSQQKGSPEGSDDIRGNIHLSVVYDTIAGMLSVHLIEAQNLQPRDFSRTADPYAKVRLLPEKKNFWQTRIHKKTLNPIFDEDFVFEENANVIDKRTIEILLYDFDAYSRHVCIGGAQIPLNSLDLNEKVELWTPLGSCAEQDMKVDLGDIMVSLSFLPSAERLTVVLIKARNLRIIDDSRNSSDPYIKVALLSDGKKIKKRKTGVTRNTINPVYNEALTFDVSKDTLKNCLIEFTVVHDGLLGSSEILGRAVIGNSAEVRPEERMFFEQMFRSKNSLAQWVPLQEASNQRGNLANPPTSVN</sequence>
<dbReference type="PANTHER" id="PTHR10024">
    <property type="entry name" value="SYNAPTOTAGMIN"/>
    <property type="match status" value="1"/>
</dbReference>
<accession>A0A034WIE8</accession>
<gene>
    <name evidence="4" type="primary">SYT9</name>
</gene>